<dbReference type="Proteomes" id="UP000032180">
    <property type="component" value="Chromosome 4"/>
</dbReference>
<name>A0A0D9W267_9ORYZ</name>
<evidence type="ECO:0000313" key="2">
    <source>
        <dbReference type="Proteomes" id="UP000032180"/>
    </source>
</evidence>
<dbReference type="HOGENOM" id="CLU_2834812_0_0_1"/>
<accession>A0A0D9W267</accession>
<keyword evidence="2" id="KW-1185">Reference proteome</keyword>
<sequence>MGGCVYYIDDGKRNVDVYNLRDGTVKEIAGLGNCKCNNWPLPARFTEADFKNLDDMQYVGAYAPRF</sequence>
<protein>
    <recommendedName>
        <fullName evidence="3">DUF295 domain-containing protein</fullName>
    </recommendedName>
</protein>
<dbReference type="EnsemblPlants" id="LPERR04G01420.1">
    <property type="protein sequence ID" value="LPERR04G01420.1"/>
    <property type="gene ID" value="LPERR04G01420"/>
</dbReference>
<reference evidence="1 2" key="1">
    <citation type="submission" date="2012-08" db="EMBL/GenBank/DDBJ databases">
        <title>Oryza genome evolution.</title>
        <authorList>
            <person name="Wing R.A."/>
        </authorList>
    </citation>
    <scope>NUCLEOTIDE SEQUENCE</scope>
</reference>
<dbReference type="Gramene" id="LPERR04G01420.1">
    <property type="protein sequence ID" value="LPERR04G01420.1"/>
    <property type="gene ID" value="LPERR04G01420"/>
</dbReference>
<reference evidence="2" key="2">
    <citation type="submission" date="2013-12" db="EMBL/GenBank/DDBJ databases">
        <authorList>
            <person name="Yu Y."/>
            <person name="Lee S."/>
            <person name="de Baynast K."/>
            <person name="Wissotski M."/>
            <person name="Liu L."/>
            <person name="Talag J."/>
            <person name="Goicoechea J."/>
            <person name="Angelova A."/>
            <person name="Jetty R."/>
            <person name="Kudrna D."/>
            <person name="Golser W."/>
            <person name="Rivera L."/>
            <person name="Zhang J."/>
            <person name="Wing R."/>
        </authorList>
    </citation>
    <scope>NUCLEOTIDE SEQUENCE</scope>
</reference>
<proteinExistence type="predicted"/>
<evidence type="ECO:0000313" key="1">
    <source>
        <dbReference type="EnsemblPlants" id="LPERR04G01420.1"/>
    </source>
</evidence>
<organism evidence="1 2">
    <name type="scientific">Leersia perrieri</name>
    <dbReference type="NCBI Taxonomy" id="77586"/>
    <lineage>
        <taxon>Eukaryota</taxon>
        <taxon>Viridiplantae</taxon>
        <taxon>Streptophyta</taxon>
        <taxon>Embryophyta</taxon>
        <taxon>Tracheophyta</taxon>
        <taxon>Spermatophyta</taxon>
        <taxon>Magnoliopsida</taxon>
        <taxon>Liliopsida</taxon>
        <taxon>Poales</taxon>
        <taxon>Poaceae</taxon>
        <taxon>BOP clade</taxon>
        <taxon>Oryzoideae</taxon>
        <taxon>Oryzeae</taxon>
        <taxon>Oryzinae</taxon>
        <taxon>Leersia</taxon>
    </lineage>
</organism>
<dbReference type="AlphaFoldDB" id="A0A0D9W267"/>
<evidence type="ECO:0008006" key="3">
    <source>
        <dbReference type="Google" id="ProtNLM"/>
    </source>
</evidence>
<reference evidence="1" key="3">
    <citation type="submission" date="2015-04" db="UniProtKB">
        <authorList>
            <consortium name="EnsemblPlants"/>
        </authorList>
    </citation>
    <scope>IDENTIFICATION</scope>
</reference>